<reference evidence="2" key="2">
    <citation type="journal article" date="2014" name="ISME J.">
        <title>Microbial stratification in low pH oxic and suboxic macroscopic growths along an acid mine drainage.</title>
        <authorList>
            <person name="Mendez-Garcia C."/>
            <person name="Mesa V."/>
            <person name="Sprenger R.R."/>
            <person name="Richter M."/>
            <person name="Diez M.S."/>
            <person name="Solano J."/>
            <person name="Bargiela R."/>
            <person name="Golyshina O.V."/>
            <person name="Manteca A."/>
            <person name="Ramos J.L."/>
            <person name="Gallego J.R."/>
            <person name="Llorente I."/>
            <person name="Martins Dos Santos V.A."/>
            <person name="Jensen O.N."/>
            <person name="Pelaez A.I."/>
            <person name="Sanchez J."/>
            <person name="Ferrer M."/>
        </authorList>
    </citation>
    <scope>NUCLEOTIDE SEQUENCE</scope>
</reference>
<protein>
    <submittedName>
        <fullName evidence="2">Uncharacterized protein</fullName>
    </submittedName>
</protein>
<name>T1CE76_9ZZZZ</name>
<dbReference type="EMBL" id="AUZX01000367">
    <property type="protein sequence ID" value="EQD80817.1"/>
    <property type="molecule type" value="Genomic_DNA"/>
</dbReference>
<comment type="caution">
    <text evidence="2">The sequence shown here is derived from an EMBL/GenBank/DDBJ whole genome shotgun (WGS) entry which is preliminary data.</text>
</comment>
<organism evidence="2">
    <name type="scientific">mine drainage metagenome</name>
    <dbReference type="NCBI Taxonomy" id="410659"/>
    <lineage>
        <taxon>unclassified sequences</taxon>
        <taxon>metagenomes</taxon>
        <taxon>ecological metagenomes</taxon>
    </lineage>
</organism>
<evidence type="ECO:0000256" key="1">
    <source>
        <dbReference type="SAM" id="Phobius"/>
    </source>
</evidence>
<feature type="transmembrane region" description="Helical" evidence="1">
    <location>
        <begin position="72"/>
        <end position="90"/>
    </location>
</feature>
<feature type="non-terminal residue" evidence="2">
    <location>
        <position position="1"/>
    </location>
</feature>
<dbReference type="AlphaFoldDB" id="T1CE76"/>
<reference evidence="2" key="1">
    <citation type="submission" date="2013-08" db="EMBL/GenBank/DDBJ databases">
        <authorList>
            <person name="Mendez C."/>
            <person name="Richter M."/>
            <person name="Ferrer M."/>
            <person name="Sanchez J."/>
        </authorList>
    </citation>
    <scope>NUCLEOTIDE SEQUENCE</scope>
</reference>
<keyword evidence="1" id="KW-1133">Transmembrane helix</keyword>
<keyword evidence="1" id="KW-0812">Transmembrane</keyword>
<proteinExistence type="predicted"/>
<evidence type="ECO:0000313" key="2">
    <source>
        <dbReference type="EMBL" id="EQD80817.1"/>
    </source>
</evidence>
<sequence length="177" mass="19637">PINVLASFVDMAILLGWYLVAVGRRRMLLPMLALTAAELLIALTEFNKTELLLIPIMVTLGAYFARPRMKKLAIGAGIVLLVYLMAIPAVNYGRDYLSTLGGGAFAPAGFDLRADILRAYYAKGGNEIGGHGGDWWQRFDYLPPQYAAMRFYEQGNGGHDYQLVPWILVPRLLYPAK</sequence>
<accession>T1CE76</accession>
<gene>
    <name evidence="2" type="ORF">B1A_00486</name>
</gene>
<feature type="non-terminal residue" evidence="2">
    <location>
        <position position="177"/>
    </location>
</feature>
<keyword evidence="1" id="KW-0472">Membrane</keyword>
<feature type="transmembrane region" description="Helical" evidence="1">
    <location>
        <begin position="6"/>
        <end position="22"/>
    </location>
</feature>